<evidence type="ECO:0000256" key="9">
    <source>
        <dbReference type="ARBA" id="ARBA00023180"/>
    </source>
</evidence>
<feature type="domain" description="Ig-like" evidence="12">
    <location>
        <begin position="33"/>
        <end position="126"/>
    </location>
</feature>
<reference evidence="13 14" key="1">
    <citation type="submission" date="2021-07" db="EMBL/GenBank/DDBJ databases">
        <authorList>
            <person name="Palmer J.M."/>
        </authorList>
    </citation>
    <scope>NUCLEOTIDE SEQUENCE [LARGE SCALE GENOMIC DNA]</scope>
    <source>
        <strain evidence="13 14">AT_MEX2019</strain>
        <tissue evidence="13">Muscle</tissue>
    </source>
</reference>
<comment type="caution">
    <text evidence="13">The sequence shown here is derived from an EMBL/GenBank/DDBJ whole genome shotgun (WGS) entry which is preliminary data.</text>
</comment>
<dbReference type="SUPFAM" id="SSF48726">
    <property type="entry name" value="Immunoglobulin"/>
    <property type="match status" value="1"/>
</dbReference>
<accession>A0ABU7B609</accession>
<comment type="subcellular location">
    <subcellularLocation>
        <location evidence="1">Cell membrane</location>
        <topology evidence="1">Single-pass type I membrane protein</topology>
    </subcellularLocation>
</comment>
<evidence type="ECO:0000256" key="5">
    <source>
        <dbReference type="ARBA" id="ARBA00022989"/>
    </source>
</evidence>
<dbReference type="InterPro" id="IPR007110">
    <property type="entry name" value="Ig-like_dom"/>
</dbReference>
<proteinExistence type="predicted"/>
<dbReference type="SMART" id="SM00409">
    <property type="entry name" value="IG"/>
    <property type="match status" value="1"/>
</dbReference>
<feature type="chain" id="PRO_5045649258" description="Ig-like domain-containing protein" evidence="11">
    <location>
        <begin position="24"/>
        <end position="157"/>
    </location>
</feature>
<keyword evidence="5" id="KW-1133">Transmembrane helix</keyword>
<dbReference type="InterPro" id="IPR036179">
    <property type="entry name" value="Ig-like_dom_sf"/>
</dbReference>
<protein>
    <recommendedName>
        <fullName evidence="12">Ig-like domain-containing protein</fullName>
    </recommendedName>
</protein>
<evidence type="ECO:0000256" key="2">
    <source>
        <dbReference type="ARBA" id="ARBA00022475"/>
    </source>
</evidence>
<evidence type="ECO:0000256" key="10">
    <source>
        <dbReference type="ARBA" id="ARBA00023319"/>
    </source>
</evidence>
<evidence type="ECO:0000259" key="12">
    <source>
        <dbReference type="PROSITE" id="PS50835"/>
    </source>
</evidence>
<dbReference type="EMBL" id="JAHUTI010041785">
    <property type="protein sequence ID" value="MED6245982.1"/>
    <property type="molecule type" value="Genomic_DNA"/>
</dbReference>
<evidence type="ECO:0000256" key="3">
    <source>
        <dbReference type="ARBA" id="ARBA00022692"/>
    </source>
</evidence>
<evidence type="ECO:0000313" key="14">
    <source>
        <dbReference type="Proteomes" id="UP001345963"/>
    </source>
</evidence>
<dbReference type="PANTHER" id="PTHR25466">
    <property type="entry name" value="T-LYMPHOCYTE ACTIVATION ANTIGEN"/>
    <property type="match status" value="1"/>
</dbReference>
<evidence type="ECO:0000256" key="6">
    <source>
        <dbReference type="ARBA" id="ARBA00023136"/>
    </source>
</evidence>
<keyword evidence="9" id="KW-0325">Glycoprotein</keyword>
<dbReference type="PANTHER" id="PTHR25466:SF14">
    <property type="entry name" value="BUTYROPHILIN SUBFAMILY 2 MEMBER A2-LIKE-RELATED"/>
    <property type="match status" value="1"/>
</dbReference>
<organism evidence="13 14">
    <name type="scientific">Ataeniobius toweri</name>
    <dbReference type="NCBI Taxonomy" id="208326"/>
    <lineage>
        <taxon>Eukaryota</taxon>
        <taxon>Metazoa</taxon>
        <taxon>Chordata</taxon>
        <taxon>Craniata</taxon>
        <taxon>Vertebrata</taxon>
        <taxon>Euteleostomi</taxon>
        <taxon>Actinopterygii</taxon>
        <taxon>Neopterygii</taxon>
        <taxon>Teleostei</taxon>
        <taxon>Neoteleostei</taxon>
        <taxon>Acanthomorphata</taxon>
        <taxon>Ovalentaria</taxon>
        <taxon>Atherinomorphae</taxon>
        <taxon>Cyprinodontiformes</taxon>
        <taxon>Goodeidae</taxon>
        <taxon>Ataeniobius</taxon>
    </lineage>
</organism>
<keyword evidence="10" id="KW-0393">Immunoglobulin domain</keyword>
<dbReference type="InterPro" id="IPR051713">
    <property type="entry name" value="T-cell_Activation_Regulation"/>
</dbReference>
<keyword evidence="8" id="KW-0675">Receptor</keyword>
<keyword evidence="3" id="KW-0812">Transmembrane</keyword>
<evidence type="ECO:0000256" key="1">
    <source>
        <dbReference type="ARBA" id="ARBA00004251"/>
    </source>
</evidence>
<keyword evidence="14" id="KW-1185">Reference proteome</keyword>
<evidence type="ECO:0000256" key="8">
    <source>
        <dbReference type="ARBA" id="ARBA00023170"/>
    </source>
</evidence>
<evidence type="ECO:0000256" key="11">
    <source>
        <dbReference type="SAM" id="SignalP"/>
    </source>
</evidence>
<feature type="signal peptide" evidence="11">
    <location>
        <begin position="1"/>
        <end position="23"/>
    </location>
</feature>
<evidence type="ECO:0000256" key="4">
    <source>
        <dbReference type="ARBA" id="ARBA00022729"/>
    </source>
</evidence>
<keyword evidence="4 11" id="KW-0732">Signal</keyword>
<dbReference type="InterPro" id="IPR003599">
    <property type="entry name" value="Ig_sub"/>
</dbReference>
<keyword evidence="6" id="KW-0472">Membrane</keyword>
<dbReference type="Proteomes" id="UP001345963">
    <property type="component" value="Unassembled WGS sequence"/>
</dbReference>
<dbReference type="Pfam" id="PF00047">
    <property type="entry name" value="ig"/>
    <property type="match status" value="1"/>
</dbReference>
<evidence type="ECO:0000256" key="7">
    <source>
        <dbReference type="ARBA" id="ARBA00023157"/>
    </source>
</evidence>
<keyword evidence="7" id="KW-1015">Disulfide bond</keyword>
<evidence type="ECO:0000313" key="13">
    <source>
        <dbReference type="EMBL" id="MED6245982.1"/>
    </source>
</evidence>
<gene>
    <name evidence="13" type="ORF">ATANTOWER_011224</name>
</gene>
<dbReference type="PROSITE" id="PS50835">
    <property type="entry name" value="IG_LIKE"/>
    <property type="match status" value="1"/>
</dbReference>
<sequence>MKVHSRRTLPWMFLLFLVDPGSFQDLVSEGFIGQSVLLPCTSSRSSGVDVFWRDKDDKVLLDIKKGKPDPGFQDPKFKGRVSSFPEEYQKGNFSIIMGKLELGDAGNYECTILTGTGPEKIRITLSVKERNSASCGSTRTNVLLLFVFSALSLMFYV</sequence>
<keyword evidence="2" id="KW-1003">Cell membrane</keyword>
<dbReference type="Gene3D" id="2.60.40.10">
    <property type="entry name" value="Immunoglobulins"/>
    <property type="match status" value="1"/>
</dbReference>
<dbReference type="InterPro" id="IPR013151">
    <property type="entry name" value="Immunoglobulin_dom"/>
</dbReference>
<dbReference type="InterPro" id="IPR013783">
    <property type="entry name" value="Ig-like_fold"/>
</dbReference>
<name>A0ABU7B609_9TELE</name>